<dbReference type="InterPro" id="IPR011123">
    <property type="entry name" value="Y_Y_Y"/>
</dbReference>
<keyword evidence="5" id="KW-1133">Transmembrane helix</keyword>
<evidence type="ECO:0000259" key="7">
    <source>
        <dbReference type="Pfam" id="PF07495"/>
    </source>
</evidence>
<dbReference type="SUPFAM" id="SSF63829">
    <property type="entry name" value="Calcium-dependent phosphotriesterase"/>
    <property type="match status" value="3"/>
</dbReference>
<dbReference type="PANTHER" id="PTHR24421:SF62">
    <property type="entry name" value="SENSORY TRANSDUCTION HISTIDINE KINASE"/>
    <property type="match status" value="1"/>
</dbReference>
<dbReference type="AlphaFoldDB" id="A0A1H4IZR8"/>
<dbReference type="SUPFAM" id="SSF55874">
    <property type="entry name" value="ATPase domain of HSP90 chaperone/DNA topoisomerase II/histidine kinase"/>
    <property type="match status" value="1"/>
</dbReference>
<evidence type="ECO:0000256" key="2">
    <source>
        <dbReference type="ARBA" id="ARBA00022777"/>
    </source>
</evidence>
<dbReference type="InterPro" id="IPR011110">
    <property type="entry name" value="Reg_prop"/>
</dbReference>
<dbReference type="PANTHER" id="PTHR24421">
    <property type="entry name" value="NITRATE/NITRITE SENSOR PROTEIN NARX-RELATED"/>
    <property type="match status" value="1"/>
</dbReference>
<dbReference type="Pfam" id="PF07494">
    <property type="entry name" value="Reg_prop"/>
    <property type="match status" value="1"/>
</dbReference>
<keyword evidence="1" id="KW-0808">Transferase</keyword>
<keyword evidence="2" id="KW-0418">Kinase</keyword>
<dbReference type="Proteomes" id="UP000182409">
    <property type="component" value="Unassembled WGS sequence"/>
</dbReference>
<dbReference type="InterPro" id="IPR036890">
    <property type="entry name" value="HATPase_C_sf"/>
</dbReference>
<dbReference type="GO" id="GO:0000155">
    <property type="term" value="F:phosphorelay sensor kinase activity"/>
    <property type="evidence" value="ECO:0007669"/>
    <property type="project" value="InterPro"/>
</dbReference>
<dbReference type="InterPro" id="IPR013783">
    <property type="entry name" value="Ig-like_fold"/>
</dbReference>
<dbReference type="Pfam" id="PF07730">
    <property type="entry name" value="HisKA_3"/>
    <property type="match status" value="1"/>
</dbReference>
<keyword evidence="4" id="KW-0175">Coiled coil</keyword>
<dbReference type="Gene3D" id="1.20.5.1930">
    <property type="match status" value="1"/>
</dbReference>
<dbReference type="Gene3D" id="2.130.10.10">
    <property type="entry name" value="YVTN repeat-like/Quinoprotein amine dehydrogenase"/>
    <property type="match status" value="3"/>
</dbReference>
<evidence type="ECO:0000256" key="3">
    <source>
        <dbReference type="ARBA" id="ARBA00023012"/>
    </source>
</evidence>
<feature type="domain" description="Signal transduction histidine kinase subgroup 3 dimerisation and phosphoacceptor" evidence="8">
    <location>
        <begin position="805"/>
        <end position="869"/>
    </location>
</feature>
<dbReference type="Gene3D" id="3.30.565.10">
    <property type="entry name" value="Histidine kinase-like ATPase, C-terminal domain"/>
    <property type="match status" value="1"/>
</dbReference>
<evidence type="ECO:0000313" key="9">
    <source>
        <dbReference type="EMBL" id="SEB39549.1"/>
    </source>
</evidence>
<dbReference type="InterPro" id="IPR050482">
    <property type="entry name" value="Sensor_HK_TwoCompSys"/>
</dbReference>
<keyword evidence="5" id="KW-0812">Transmembrane</keyword>
<dbReference type="Gene3D" id="2.60.40.10">
    <property type="entry name" value="Immunoglobulins"/>
    <property type="match status" value="1"/>
</dbReference>
<organism evidence="9 10">
    <name type="scientific">Terriglobus roseus</name>
    <dbReference type="NCBI Taxonomy" id="392734"/>
    <lineage>
        <taxon>Bacteria</taxon>
        <taxon>Pseudomonadati</taxon>
        <taxon>Acidobacteriota</taxon>
        <taxon>Terriglobia</taxon>
        <taxon>Terriglobales</taxon>
        <taxon>Acidobacteriaceae</taxon>
        <taxon>Terriglobus</taxon>
    </lineage>
</organism>
<dbReference type="InterPro" id="IPR011712">
    <property type="entry name" value="Sig_transdc_His_kin_sub3_dim/P"/>
</dbReference>
<dbReference type="GO" id="GO:0046983">
    <property type="term" value="F:protein dimerization activity"/>
    <property type="evidence" value="ECO:0007669"/>
    <property type="project" value="InterPro"/>
</dbReference>
<dbReference type="EMBL" id="FNSD01000001">
    <property type="protein sequence ID" value="SEB39549.1"/>
    <property type="molecule type" value="Genomic_DNA"/>
</dbReference>
<evidence type="ECO:0000313" key="10">
    <source>
        <dbReference type="Proteomes" id="UP000182409"/>
    </source>
</evidence>
<protein>
    <submittedName>
        <fullName evidence="9">Two component regulator propeller</fullName>
    </submittedName>
</protein>
<evidence type="ECO:0000259" key="6">
    <source>
        <dbReference type="Pfam" id="PF02518"/>
    </source>
</evidence>
<name>A0A1H4IZR8_9BACT</name>
<feature type="domain" description="Histidine kinase/HSP90-like ATPase" evidence="6">
    <location>
        <begin position="917"/>
        <end position="1002"/>
    </location>
</feature>
<proteinExistence type="predicted"/>
<evidence type="ECO:0000256" key="5">
    <source>
        <dbReference type="SAM" id="Phobius"/>
    </source>
</evidence>
<keyword evidence="3" id="KW-0902">Two-component regulatory system</keyword>
<dbReference type="InterPro" id="IPR015943">
    <property type="entry name" value="WD40/YVTN_repeat-like_dom_sf"/>
</dbReference>
<evidence type="ECO:0000259" key="8">
    <source>
        <dbReference type="Pfam" id="PF07730"/>
    </source>
</evidence>
<accession>A0A1H4IZR8</accession>
<feature type="coiled-coil region" evidence="4">
    <location>
        <begin position="842"/>
        <end position="869"/>
    </location>
</feature>
<gene>
    <name evidence="9" type="ORF">SAMN05443244_0244</name>
</gene>
<evidence type="ECO:0000256" key="4">
    <source>
        <dbReference type="SAM" id="Coils"/>
    </source>
</evidence>
<dbReference type="Pfam" id="PF02518">
    <property type="entry name" value="HATPase_c"/>
    <property type="match status" value="1"/>
</dbReference>
<keyword evidence="5" id="KW-0472">Membrane</keyword>
<sequence length="1033" mass="112771">MKLHQQRACYRLLIAVQWLGMLFLLATPELAVTQGTAPRLTQYAHEAWRVRDGLLADAPIALAQTTDGYLWIGTSAGLVRFDGVHFVPWKTTDAKDDKSVGVLSLQAARDGSLWFGTGTSLAQLKNGQVRVLPGLKARVNDLSEDAEGNLWLSLTRMRRPLDGPLCRTNGKDLKCFGSHDGLPCTFGNVLAHGSNGAVWMGSYPGACSWSKGTGTAYLPKGMKQGDVTTAVNGILDQGKEGVLLGFEAAGGGLGLQRVVDGRWRSFDLPGVTGSQLKVTALFSSKNGDIWVGTEDDGVYHIANGRADHFGLADGLTDNEVRRFYQDHEDNIWIGTAGGLDKFHPLPVTTMSVREGLNSNNVQTALALPRNTMAFSTRAGLSLLHDGSFTSFAPQTNAAGISGASTFVDHAGTLWVGMGTRLTIFVNGSFRRIDLPDGSAPGQVTGICEDSLHTIWIVTSAKTHRVFRVVDGVRLKEIDIGQPSPGAGIVADPVHGVWIDYSRSGLLHMDAGGQLEDIKSSDATTIERFAFDPDGSIWAWSLSGLFHLKDHRWTKLDATKGLPCSQVMSMLKDGRGSTWVYLSCGLVVLSDAELQRWSRQPASSVSLTHVFDGTDGAHMTHSPFSPHAAVGSDGRLWFAGDGLLQTVDATQLALNTVAPPVHIETVIADRVTYAATDVIHLPKLTHDLAIDYSALSLVTPQKVRFRYRLSGVDKDWQDVAQRRQAFYMNLRPGRYVFQVIACNNDGLWNMTGAHLVLVIPPAFYQTFWFYALVALVVICLLSLTLRIRIHSATRHAEARQYERLAERDRIARELHDTLIQGLQGIILNVHGVILEVTGNERPKEKMEKVLDQAERLLVEGRNRVRDLRSQTVGGVDLAEPLKQVIEDLRPVSGPEITLEVVGDTRPVQVLVRDEIVAFAREALLNAVRHSRGVSIDCVLVYERSLLSFQCSDDGIGFDEDLLASRRSEGHAGLTGMQERAAQIGATMSLSNEGKGVSVRLSVPGRVAFSQWRNASRSAGRIRRTWKRAVDLAGL</sequence>
<dbReference type="InterPro" id="IPR003594">
    <property type="entry name" value="HATPase_dom"/>
</dbReference>
<dbReference type="RefSeq" id="WP_074651978.1">
    <property type="nucleotide sequence ID" value="NZ_FNSD01000001.1"/>
</dbReference>
<dbReference type="OrthoDB" id="127270at2"/>
<evidence type="ECO:0000256" key="1">
    <source>
        <dbReference type="ARBA" id="ARBA00022679"/>
    </source>
</evidence>
<dbReference type="Pfam" id="PF07495">
    <property type="entry name" value="Y_Y_Y"/>
    <property type="match status" value="1"/>
</dbReference>
<reference evidence="9 10" key="1">
    <citation type="submission" date="2016-10" db="EMBL/GenBank/DDBJ databases">
        <authorList>
            <person name="de Groot N.N."/>
        </authorList>
    </citation>
    <scope>NUCLEOTIDE SEQUENCE [LARGE SCALE GENOMIC DNA]</scope>
    <source>
        <strain evidence="9 10">AB35.6</strain>
    </source>
</reference>
<dbReference type="GO" id="GO:0016020">
    <property type="term" value="C:membrane"/>
    <property type="evidence" value="ECO:0007669"/>
    <property type="project" value="InterPro"/>
</dbReference>
<dbReference type="CDD" id="cd16917">
    <property type="entry name" value="HATPase_UhpB-NarQ-NarX-like"/>
    <property type="match status" value="1"/>
</dbReference>
<feature type="domain" description="Two component regulator three Y" evidence="7">
    <location>
        <begin position="697"/>
        <end position="752"/>
    </location>
</feature>
<feature type="transmembrane region" description="Helical" evidence="5">
    <location>
        <begin position="766"/>
        <end position="784"/>
    </location>
</feature>